<feature type="region of interest" description="Disordered" evidence="1">
    <location>
        <begin position="108"/>
        <end position="138"/>
    </location>
</feature>
<feature type="compositionally biased region" description="Polar residues" evidence="1">
    <location>
        <begin position="127"/>
        <end position="138"/>
    </location>
</feature>
<organism evidence="2 3">
    <name type="scientific">Parashewanella spongiae</name>
    <dbReference type="NCBI Taxonomy" id="342950"/>
    <lineage>
        <taxon>Bacteria</taxon>
        <taxon>Pseudomonadati</taxon>
        <taxon>Pseudomonadota</taxon>
        <taxon>Gammaproteobacteria</taxon>
        <taxon>Alteromonadales</taxon>
        <taxon>Shewanellaceae</taxon>
        <taxon>Parashewanella</taxon>
    </lineage>
</organism>
<protein>
    <submittedName>
        <fullName evidence="2">Uncharacterized protein</fullName>
    </submittedName>
</protein>
<evidence type="ECO:0000313" key="2">
    <source>
        <dbReference type="EMBL" id="RJY18098.1"/>
    </source>
</evidence>
<gene>
    <name evidence="2" type="ORF">D5R81_06890</name>
</gene>
<name>A0A3A6U855_9GAMM</name>
<proteinExistence type="predicted"/>
<dbReference type="AlphaFoldDB" id="A0A3A6U855"/>
<evidence type="ECO:0000313" key="3">
    <source>
        <dbReference type="Proteomes" id="UP000273022"/>
    </source>
</evidence>
<accession>A0A3A6U855</accession>
<reference evidence="2 3" key="1">
    <citation type="submission" date="2018-09" db="EMBL/GenBank/DDBJ databases">
        <title>Phylogeny of the Shewanellaceae, and recommendation for two new genera, Pseudoshewanella and Parashewanella.</title>
        <authorList>
            <person name="Wang G."/>
        </authorList>
    </citation>
    <scope>NUCLEOTIDE SEQUENCE [LARGE SCALE GENOMIC DNA]</scope>
    <source>
        <strain evidence="2 3">KCTC 22492</strain>
    </source>
</reference>
<comment type="caution">
    <text evidence="2">The sequence shown here is derived from an EMBL/GenBank/DDBJ whole genome shotgun (WGS) entry which is preliminary data.</text>
</comment>
<dbReference type="Proteomes" id="UP000273022">
    <property type="component" value="Unassembled WGS sequence"/>
</dbReference>
<evidence type="ECO:0000256" key="1">
    <source>
        <dbReference type="SAM" id="MobiDB-lite"/>
    </source>
</evidence>
<keyword evidence="3" id="KW-1185">Reference proteome</keyword>
<dbReference type="EMBL" id="QYYH01000032">
    <property type="protein sequence ID" value="RJY18098.1"/>
    <property type="molecule type" value="Genomic_DNA"/>
</dbReference>
<sequence>MRGIAMSIAIDKTLSLLPEGVKALEEVKKKPEAKNGTDVTFPCESTLCGIISYQVRFMNGKATQAFLKGREEPNRKFKELQAQHPLVVFINFQIELSYWDIIEKPEPELESKSKPNLKPANFASPRFGQTENAINEQL</sequence>